<reference evidence="2 3" key="1">
    <citation type="submission" date="2016-10" db="EMBL/GenBank/DDBJ databases">
        <authorList>
            <person name="de Groot N.N."/>
        </authorList>
    </citation>
    <scope>NUCLEOTIDE SEQUENCE [LARGE SCALE GENOMIC DNA]</scope>
    <source>
        <strain evidence="2 3">DSM 21668</strain>
    </source>
</reference>
<dbReference type="InterPro" id="IPR053170">
    <property type="entry name" value="Transcription_regulator"/>
</dbReference>
<feature type="transmembrane region" description="Helical" evidence="1">
    <location>
        <begin position="122"/>
        <end position="145"/>
    </location>
</feature>
<dbReference type="AlphaFoldDB" id="A0A1G9YCL4"/>
<sequence length="336" mass="37480">MDTLTHLTVGACLGEAAFSRRMGKQALIWGAIAQNLPDIDTVSSVWLSTSAGLVAHRGLTHSLLFLMVVAPAMAWYLRRLYGVSFWPLCLFFAGQIALHDFLDLCNSYGTGLLEPFSHARFSLNLLYVADPLFTVGPLVATIVLIWKRKTADGRKAAWMTGLSVTLVYFGIVVAGKQVANSAAEEALRRSDGSLPDYFLTPTPFNGFLWYAVADAGDGYRIGYRSVFDKGGMSFGYRPRHAELLKGIEDTEEVRNLRRFARGYFTVEKQKEGLEFNVLRFGQIRGWENPDAPFTFHFYLSPGYSNELVMQRGRFSGWNQTAVIRLINRIAGHPSSP</sequence>
<dbReference type="Proteomes" id="UP000198901">
    <property type="component" value="Unassembled WGS sequence"/>
</dbReference>
<evidence type="ECO:0000313" key="2">
    <source>
        <dbReference type="EMBL" id="SDN06862.1"/>
    </source>
</evidence>
<evidence type="ECO:0000313" key="3">
    <source>
        <dbReference type="Proteomes" id="UP000198901"/>
    </source>
</evidence>
<dbReference type="InterPro" id="IPR007404">
    <property type="entry name" value="YdjM-like"/>
</dbReference>
<accession>A0A1G9YCL4</accession>
<feature type="transmembrane region" description="Helical" evidence="1">
    <location>
        <begin position="157"/>
        <end position="175"/>
    </location>
</feature>
<name>A0A1G9YCL4_9BACT</name>
<gene>
    <name evidence="2" type="ORF">SAMN04488090_4914</name>
</gene>
<dbReference type="RefSeq" id="WP_093209006.1">
    <property type="nucleotide sequence ID" value="NZ_FNGS01000012.1"/>
</dbReference>
<dbReference type="EMBL" id="FNGS01000012">
    <property type="protein sequence ID" value="SDN06862.1"/>
    <property type="molecule type" value="Genomic_DNA"/>
</dbReference>
<evidence type="ECO:0000256" key="1">
    <source>
        <dbReference type="SAM" id="Phobius"/>
    </source>
</evidence>
<proteinExistence type="predicted"/>
<keyword evidence="3" id="KW-1185">Reference proteome</keyword>
<dbReference type="PANTHER" id="PTHR40031">
    <property type="entry name" value="HYPOTHETICAL MEMBRANE SPANNING PROTEIN"/>
    <property type="match status" value="1"/>
</dbReference>
<dbReference type="STRING" id="563176.SAMN04488090_4914"/>
<dbReference type="PANTHER" id="PTHR40031:SF1">
    <property type="entry name" value="MEMBRANE-BOUND METAL-DEPENDENT HYDROLASE"/>
    <property type="match status" value="1"/>
</dbReference>
<feature type="transmembrane region" description="Helical" evidence="1">
    <location>
        <begin position="58"/>
        <end position="77"/>
    </location>
</feature>
<keyword evidence="1" id="KW-1133">Transmembrane helix</keyword>
<organism evidence="2 3">
    <name type="scientific">Siphonobacter aquaeclarae</name>
    <dbReference type="NCBI Taxonomy" id="563176"/>
    <lineage>
        <taxon>Bacteria</taxon>
        <taxon>Pseudomonadati</taxon>
        <taxon>Bacteroidota</taxon>
        <taxon>Cytophagia</taxon>
        <taxon>Cytophagales</taxon>
        <taxon>Cytophagaceae</taxon>
        <taxon>Siphonobacter</taxon>
    </lineage>
</organism>
<dbReference type="Pfam" id="PF04307">
    <property type="entry name" value="YdjM"/>
    <property type="match status" value="1"/>
</dbReference>
<protein>
    <submittedName>
        <fullName evidence="2">Inner membrane protein</fullName>
    </submittedName>
</protein>
<dbReference type="OrthoDB" id="9781927at2"/>
<feature type="transmembrane region" description="Helical" evidence="1">
    <location>
        <begin position="84"/>
        <end position="102"/>
    </location>
</feature>
<keyword evidence="1" id="KW-0812">Transmembrane</keyword>
<keyword evidence="1" id="KW-0472">Membrane</keyword>